<evidence type="ECO:0000313" key="2">
    <source>
        <dbReference type="EMBL" id="KAL3522902.1"/>
    </source>
</evidence>
<dbReference type="InterPro" id="IPR002156">
    <property type="entry name" value="RNaseH_domain"/>
</dbReference>
<evidence type="ECO:0000259" key="1">
    <source>
        <dbReference type="Pfam" id="PF13456"/>
    </source>
</evidence>
<name>A0ABD2ZXL1_9GENT</name>
<accession>A0ABD2ZXL1</accession>
<organism evidence="2 3">
    <name type="scientific">Cinchona calisaya</name>
    <dbReference type="NCBI Taxonomy" id="153742"/>
    <lineage>
        <taxon>Eukaryota</taxon>
        <taxon>Viridiplantae</taxon>
        <taxon>Streptophyta</taxon>
        <taxon>Embryophyta</taxon>
        <taxon>Tracheophyta</taxon>
        <taxon>Spermatophyta</taxon>
        <taxon>Magnoliopsida</taxon>
        <taxon>eudicotyledons</taxon>
        <taxon>Gunneridae</taxon>
        <taxon>Pentapetalae</taxon>
        <taxon>asterids</taxon>
        <taxon>lamiids</taxon>
        <taxon>Gentianales</taxon>
        <taxon>Rubiaceae</taxon>
        <taxon>Cinchonoideae</taxon>
        <taxon>Cinchoneae</taxon>
        <taxon>Cinchona</taxon>
    </lineage>
</organism>
<feature type="domain" description="RNase H type-1" evidence="1">
    <location>
        <begin position="8"/>
        <end position="128"/>
    </location>
</feature>
<dbReference type="AlphaFoldDB" id="A0ABD2ZXL1"/>
<evidence type="ECO:0000313" key="3">
    <source>
        <dbReference type="Proteomes" id="UP001630127"/>
    </source>
</evidence>
<protein>
    <recommendedName>
        <fullName evidence="1">RNase H type-1 domain-containing protein</fullName>
    </recommendedName>
</protein>
<comment type="caution">
    <text evidence="2">The sequence shown here is derived from an EMBL/GenBank/DDBJ whole genome shotgun (WGS) entry which is preliminary data.</text>
</comment>
<gene>
    <name evidence="2" type="ORF">ACH5RR_015736</name>
</gene>
<dbReference type="CDD" id="cd06222">
    <property type="entry name" value="RNase_H_like"/>
    <property type="match status" value="1"/>
</dbReference>
<reference evidence="2 3" key="1">
    <citation type="submission" date="2024-11" db="EMBL/GenBank/DDBJ databases">
        <title>A near-complete genome assembly of Cinchona calisaya.</title>
        <authorList>
            <person name="Lian D.C."/>
            <person name="Zhao X.W."/>
            <person name="Wei L."/>
        </authorList>
    </citation>
    <scope>NUCLEOTIDE SEQUENCE [LARGE SCALE GENOMIC DNA]</scope>
    <source>
        <tissue evidence="2">Nenye</tissue>
    </source>
</reference>
<proteinExistence type="predicted"/>
<dbReference type="InterPro" id="IPR044730">
    <property type="entry name" value="RNase_H-like_dom_plant"/>
</dbReference>
<dbReference type="Proteomes" id="UP001630127">
    <property type="component" value="Unassembled WGS sequence"/>
</dbReference>
<dbReference type="Pfam" id="PF13456">
    <property type="entry name" value="RVT_3"/>
    <property type="match status" value="1"/>
</dbReference>
<keyword evidence="3" id="KW-1185">Reference proteome</keyword>
<dbReference type="EMBL" id="JBJUIK010000007">
    <property type="protein sequence ID" value="KAL3522902.1"/>
    <property type="molecule type" value="Genomic_DNA"/>
</dbReference>
<sequence length="136" mass="14983">MGFVKLSTDAVVQQKEGVSVVGNVARNSAEHILTAWSFTATLGISSFKLKEVEAIRLALLKSLKIHWSNIWVESSAMVNLLHHGDTNDVRVGVVIANILYLVKCFTSCVFSSILRRDNRASHGLVSHATRHKKLST</sequence>